<dbReference type="GO" id="GO:0035485">
    <property type="term" value="F:adenine/guanine mispair binding"/>
    <property type="evidence" value="ECO:0007669"/>
    <property type="project" value="TreeGrafter"/>
</dbReference>
<dbReference type="GO" id="GO:0051536">
    <property type="term" value="F:iron-sulfur cluster binding"/>
    <property type="evidence" value="ECO:0007669"/>
    <property type="project" value="UniProtKB-KW"/>
</dbReference>
<keyword evidence="9" id="KW-0326">Glycosidase</keyword>
<gene>
    <name evidence="11" type="ORF">HMPREF0091_10104</name>
</gene>
<evidence type="ECO:0000313" key="11">
    <source>
        <dbReference type="EMBL" id="EGF23157.1"/>
    </source>
</evidence>
<keyword evidence="6" id="KW-0408">Iron</keyword>
<dbReference type="Pfam" id="PF00730">
    <property type="entry name" value="HhH-GPD"/>
    <property type="match status" value="1"/>
</dbReference>
<evidence type="ECO:0000256" key="4">
    <source>
        <dbReference type="ARBA" id="ARBA00022763"/>
    </source>
</evidence>
<dbReference type="Proteomes" id="UP000005947">
    <property type="component" value="Unassembled WGS sequence"/>
</dbReference>
<dbReference type="GO" id="GO:0046872">
    <property type="term" value="F:metal ion binding"/>
    <property type="evidence" value="ECO:0007669"/>
    <property type="project" value="UniProtKB-KW"/>
</dbReference>
<evidence type="ECO:0000256" key="2">
    <source>
        <dbReference type="ARBA" id="ARBA00008343"/>
    </source>
</evidence>
<sequence length="300" mass="34207">MMNNTAFPLSSCELKAFRTKIAQKGQELYRDFAWRNTTDPYKIWISEVMLQQTQTARVEKRFCAWIKKFPTVDVLALASVTDVLNEWQGMGYNRRALALLHAAQMLSEQGGTMPSSQQDLQALPGIGPATAAGICAFAYNQHAVYLETNVRSVFLHEFFRDAEQVDDKLLIPYIEQTCPPSGALGSREQMCPRMWYYALLDYGAHLKKTQTNPARKSKTYVKQSKFEGSHRQKRAELVRLLLAYQVSGDVCTTELLCRELNRIENSAKREDVSYEYVQKTLEELACQGFCVAQGDMWRVA</sequence>
<dbReference type="PROSITE" id="PS01155">
    <property type="entry name" value="ENDONUCLEASE_III_2"/>
    <property type="match status" value="1"/>
</dbReference>
<dbReference type="RefSeq" id="WP_006302213.1">
    <property type="nucleotide sequence ID" value="NZ_ACGK02000001.1"/>
</dbReference>
<keyword evidence="12" id="KW-1185">Reference proteome</keyword>
<proteinExistence type="inferred from homology"/>
<dbReference type="PANTHER" id="PTHR42944">
    <property type="entry name" value="ADENINE DNA GLYCOSYLASE"/>
    <property type="match status" value="1"/>
</dbReference>
<reference evidence="11 12" key="1">
    <citation type="submission" date="2011-02" db="EMBL/GenBank/DDBJ databases">
        <authorList>
            <person name="Muzny D."/>
            <person name="Qin X."/>
            <person name="Buhay C."/>
            <person name="Dugan-Rocha S."/>
            <person name="Ding Y."/>
            <person name="Chen G."/>
            <person name="Hawes A."/>
            <person name="Holder M."/>
            <person name="Jhangiani S."/>
            <person name="Johnson A."/>
            <person name="Khan Z."/>
            <person name="Li Z."/>
            <person name="Liu W."/>
            <person name="Liu X."/>
            <person name="Perez L."/>
            <person name="Shen H."/>
            <person name="Wang Q."/>
            <person name="Watt J."/>
            <person name="Xi L."/>
            <person name="Xin Y."/>
            <person name="Zhou J."/>
            <person name="Deng J."/>
            <person name="Jiang H."/>
            <person name="Liu Y."/>
            <person name="Qu J."/>
            <person name="Song X.-Z."/>
            <person name="Zhang L."/>
            <person name="Villasana D."/>
            <person name="Johnson A."/>
            <person name="Liu J."/>
            <person name="Liyanage D."/>
            <person name="Lorensuhewa L."/>
            <person name="Robinson T."/>
            <person name="Song A."/>
            <person name="Song B.-B."/>
            <person name="Dinh H."/>
            <person name="Thornton R."/>
            <person name="Coyle M."/>
            <person name="Francisco L."/>
            <person name="Jackson L."/>
            <person name="Javaid M."/>
            <person name="Korchina V."/>
            <person name="Kovar C."/>
            <person name="Mata R."/>
            <person name="Mathew T."/>
            <person name="Ngo R."/>
            <person name="Nguyen L."/>
            <person name="Nguyen N."/>
            <person name="Okwuonu G."/>
            <person name="Ongeri F."/>
            <person name="Pham C."/>
            <person name="Simmons D."/>
            <person name="Wilczek-Boney K."/>
            <person name="Hale W."/>
            <person name="Jakkamsetti A."/>
            <person name="Pham P."/>
            <person name="Ruth R."/>
            <person name="San Lucas F."/>
            <person name="Warren J."/>
            <person name="Zhang J."/>
            <person name="Zhao Z."/>
            <person name="Zhou C."/>
            <person name="Zhu D."/>
            <person name="Lee S."/>
            <person name="Bess C."/>
            <person name="Blankenburg K."/>
            <person name="Forbes L."/>
            <person name="Fu Q."/>
            <person name="Gubbala S."/>
            <person name="Hirani K."/>
            <person name="Jayaseelan J.C."/>
            <person name="Lara F."/>
            <person name="Munidasa M."/>
            <person name="Palculict T."/>
            <person name="Patil S."/>
            <person name="Pu L.-L."/>
            <person name="Saada N."/>
            <person name="Tang L."/>
            <person name="Weissenberger G."/>
            <person name="Zhu Y."/>
            <person name="Hemphill L."/>
            <person name="Shang Y."/>
            <person name="Youmans B."/>
            <person name="Ayvaz T."/>
            <person name="Ross M."/>
            <person name="Santibanez J."/>
            <person name="Aqrawi P."/>
            <person name="Gross S."/>
            <person name="Joshi V."/>
            <person name="Fowler G."/>
            <person name="Nazareth L."/>
            <person name="Reid J."/>
            <person name="Worley K."/>
            <person name="Petrosino J."/>
            <person name="Highlander S."/>
            <person name="Gibbs R."/>
        </authorList>
    </citation>
    <scope>NUCLEOTIDE SEQUENCE [LARGE SCALE GENOMIC DNA]</scope>
    <source>
        <strain evidence="11 12">DSM 15829</strain>
    </source>
</reference>
<evidence type="ECO:0000256" key="6">
    <source>
        <dbReference type="ARBA" id="ARBA00023004"/>
    </source>
</evidence>
<dbReference type="SMART" id="SM00478">
    <property type="entry name" value="ENDO3c"/>
    <property type="match status" value="1"/>
</dbReference>
<dbReference type="EMBL" id="ACGK02000001">
    <property type="protein sequence ID" value="EGF23157.1"/>
    <property type="molecule type" value="Genomic_DNA"/>
</dbReference>
<evidence type="ECO:0000256" key="7">
    <source>
        <dbReference type="ARBA" id="ARBA00023014"/>
    </source>
</evidence>
<keyword evidence="5" id="KW-0378">Hydrolase</keyword>
<comment type="similarity">
    <text evidence="2">Belongs to the Nth/MutY family.</text>
</comment>
<dbReference type="GeneID" id="93210850"/>
<dbReference type="SUPFAM" id="SSF48150">
    <property type="entry name" value="DNA-glycosylase"/>
    <property type="match status" value="1"/>
</dbReference>
<dbReference type="GO" id="GO:0006284">
    <property type="term" value="P:base-excision repair"/>
    <property type="evidence" value="ECO:0007669"/>
    <property type="project" value="InterPro"/>
</dbReference>
<comment type="cofactor">
    <cofactor evidence="1">
        <name>[4Fe-4S] cluster</name>
        <dbReference type="ChEBI" id="CHEBI:49883"/>
    </cofactor>
</comment>
<name>F1T5M3_9ACTN</name>
<dbReference type="GO" id="GO:0006298">
    <property type="term" value="P:mismatch repair"/>
    <property type="evidence" value="ECO:0007669"/>
    <property type="project" value="TreeGrafter"/>
</dbReference>
<feature type="domain" description="HhH-GPD" evidence="10">
    <location>
        <begin position="49"/>
        <end position="205"/>
    </location>
</feature>
<dbReference type="Gene3D" id="1.10.1670.10">
    <property type="entry name" value="Helix-hairpin-Helix base-excision DNA repair enzymes (C-terminal)"/>
    <property type="match status" value="1"/>
</dbReference>
<dbReference type="Gene3D" id="1.10.340.30">
    <property type="entry name" value="Hypothetical protein, domain 2"/>
    <property type="match status" value="1"/>
</dbReference>
<keyword evidence="7" id="KW-0411">Iron-sulfur</keyword>
<dbReference type="CDD" id="cd00056">
    <property type="entry name" value="ENDO3c"/>
    <property type="match status" value="1"/>
</dbReference>
<dbReference type="InterPro" id="IPR004036">
    <property type="entry name" value="Endonuclease-III-like_CS2"/>
</dbReference>
<evidence type="ECO:0000313" key="12">
    <source>
        <dbReference type="Proteomes" id="UP000005947"/>
    </source>
</evidence>
<evidence type="ECO:0000256" key="9">
    <source>
        <dbReference type="ARBA" id="ARBA00023295"/>
    </source>
</evidence>
<protein>
    <submittedName>
        <fullName evidence="11">Base excision DNA repair protein, HhH-GPD family</fullName>
    </submittedName>
</protein>
<keyword evidence="8" id="KW-0234">DNA repair</keyword>
<keyword evidence="4" id="KW-0227">DNA damage</keyword>
<dbReference type="PANTHER" id="PTHR42944:SF1">
    <property type="entry name" value="ADENINE DNA GLYCOSYLASE"/>
    <property type="match status" value="1"/>
</dbReference>
<dbReference type="InterPro" id="IPR044298">
    <property type="entry name" value="MIG/MutY"/>
</dbReference>
<evidence type="ECO:0000256" key="5">
    <source>
        <dbReference type="ARBA" id="ARBA00022801"/>
    </source>
</evidence>
<accession>F1T5M3</accession>
<dbReference type="GO" id="GO:0034039">
    <property type="term" value="F:8-oxo-7,8-dihydroguanine DNA N-glycosylase activity"/>
    <property type="evidence" value="ECO:0007669"/>
    <property type="project" value="TreeGrafter"/>
</dbReference>
<organism evidence="11 12">
    <name type="scientific">Fannyhessea vaginae DSM 15829</name>
    <dbReference type="NCBI Taxonomy" id="525256"/>
    <lineage>
        <taxon>Bacteria</taxon>
        <taxon>Bacillati</taxon>
        <taxon>Actinomycetota</taxon>
        <taxon>Coriobacteriia</taxon>
        <taxon>Coriobacteriales</taxon>
        <taxon>Atopobiaceae</taxon>
        <taxon>Fannyhessea</taxon>
    </lineage>
</organism>
<comment type="caution">
    <text evidence="11">The sequence shown here is derived from an EMBL/GenBank/DDBJ whole genome shotgun (WGS) entry which is preliminary data.</text>
</comment>
<dbReference type="InterPro" id="IPR023170">
    <property type="entry name" value="HhH_base_excis_C"/>
</dbReference>
<evidence type="ECO:0000259" key="10">
    <source>
        <dbReference type="SMART" id="SM00478"/>
    </source>
</evidence>
<dbReference type="GO" id="GO:0000701">
    <property type="term" value="F:purine-specific mismatch base pair DNA N-glycosylase activity"/>
    <property type="evidence" value="ECO:0007669"/>
    <property type="project" value="TreeGrafter"/>
</dbReference>
<evidence type="ECO:0000256" key="8">
    <source>
        <dbReference type="ARBA" id="ARBA00023204"/>
    </source>
</evidence>
<dbReference type="OrthoDB" id="9802365at2"/>
<dbReference type="InterPro" id="IPR011257">
    <property type="entry name" value="DNA_glycosylase"/>
</dbReference>
<evidence type="ECO:0000256" key="3">
    <source>
        <dbReference type="ARBA" id="ARBA00022723"/>
    </source>
</evidence>
<dbReference type="AlphaFoldDB" id="F1T5M3"/>
<dbReference type="GO" id="GO:0032357">
    <property type="term" value="F:oxidized purine DNA binding"/>
    <property type="evidence" value="ECO:0007669"/>
    <property type="project" value="TreeGrafter"/>
</dbReference>
<dbReference type="eggNOG" id="COG1194">
    <property type="taxonomic scope" value="Bacteria"/>
</dbReference>
<keyword evidence="3" id="KW-0479">Metal-binding</keyword>
<evidence type="ECO:0000256" key="1">
    <source>
        <dbReference type="ARBA" id="ARBA00001966"/>
    </source>
</evidence>
<dbReference type="InterPro" id="IPR003265">
    <property type="entry name" value="HhH-GPD_domain"/>
</dbReference>